<evidence type="ECO:0000259" key="7">
    <source>
        <dbReference type="Pfam" id="PF07731"/>
    </source>
</evidence>
<dbReference type="AlphaFoldDB" id="A0A9J6C635"/>
<dbReference type="InterPro" id="IPR001117">
    <property type="entry name" value="Cu-oxidase_2nd"/>
</dbReference>
<keyword evidence="3" id="KW-0560">Oxidoreductase</keyword>
<evidence type="ECO:0000256" key="5">
    <source>
        <dbReference type="SAM" id="SignalP"/>
    </source>
</evidence>
<organism evidence="9 10">
    <name type="scientific">Polypedilum vanderplanki</name>
    <name type="common">Sleeping chironomid midge</name>
    <dbReference type="NCBI Taxonomy" id="319348"/>
    <lineage>
        <taxon>Eukaryota</taxon>
        <taxon>Metazoa</taxon>
        <taxon>Ecdysozoa</taxon>
        <taxon>Arthropoda</taxon>
        <taxon>Hexapoda</taxon>
        <taxon>Insecta</taxon>
        <taxon>Pterygota</taxon>
        <taxon>Neoptera</taxon>
        <taxon>Endopterygota</taxon>
        <taxon>Diptera</taxon>
        <taxon>Nematocera</taxon>
        <taxon>Chironomoidea</taxon>
        <taxon>Chironomidae</taxon>
        <taxon>Chironominae</taxon>
        <taxon>Polypedilum</taxon>
        <taxon>Polypedilum</taxon>
    </lineage>
</organism>
<dbReference type="InterPro" id="IPR033138">
    <property type="entry name" value="Cu_oxidase_CS"/>
</dbReference>
<keyword evidence="2" id="KW-0479">Metal-binding</keyword>
<evidence type="ECO:0000259" key="6">
    <source>
        <dbReference type="Pfam" id="PF00394"/>
    </source>
</evidence>
<comment type="similarity">
    <text evidence="1">Belongs to the multicopper oxidase family.</text>
</comment>
<reference evidence="9" key="1">
    <citation type="submission" date="2021-03" db="EMBL/GenBank/DDBJ databases">
        <title>Chromosome level genome of the anhydrobiotic midge Polypedilum vanderplanki.</title>
        <authorList>
            <person name="Yoshida Y."/>
            <person name="Kikawada T."/>
            <person name="Gusev O."/>
        </authorList>
    </citation>
    <scope>NUCLEOTIDE SEQUENCE</scope>
    <source>
        <strain evidence="9">NIAS01</strain>
        <tissue evidence="9">Whole body or cell culture</tissue>
    </source>
</reference>
<protein>
    <submittedName>
        <fullName evidence="9">Uncharacterized protein</fullName>
    </submittedName>
</protein>
<dbReference type="InterPro" id="IPR045087">
    <property type="entry name" value="Cu-oxidase_fam"/>
</dbReference>
<dbReference type="GO" id="GO:0005507">
    <property type="term" value="F:copper ion binding"/>
    <property type="evidence" value="ECO:0007669"/>
    <property type="project" value="InterPro"/>
</dbReference>
<feature type="domain" description="Plastocyanin-like" evidence="8">
    <location>
        <begin position="80"/>
        <end position="188"/>
    </location>
</feature>
<dbReference type="FunFam" id="2.60.40.420:FF:000045">
    <property type="entry name" value="Laccase 2"/>
    <property type="match status" value="1"/>
</dbReference>
<dbReference type="GO" id="GO:0005886">
    <property type="term" value="C:plasma membrane"/>
    <property type="evidence" value="ECO:0007669"/>
    <property type="project" value="TreeGrafter"/>
</dbReference>
<keyword evidence="5" id="KW-0732">Signal</keyword>
<dbReference type="Gene3D" id="2.60.40.420">
    <property type="entry name" value="Cupredoxins - blue copper proteins"/>
    <property type="match status" value="3"/>
</dbReference>
<feature type="domain" description="Plastocyanin-like" evidence="7">
    <location>
        <begin position="496"/>
        <end position="624"/>
    </location>
</feature>
<evidence type="ECO:0000256" key="2">
    <source>
        <dbReference type="ARBA" id="ARBA00022723"/>
    </source>
</evidence>
<dbReference type="InterPro" id="IPR002355">
    <property type="entry name" value="Cu_oxidase_Cu_BS"/>
</dbReference>
<dbReference type="Pfam" id="PF07731">
    <property type="entry name" value="Cu-oxidase_2"/>
    <property type="match status" value="1"/>
</dbReference>
<dbReference type="GO" id="GO:0006826">
    <property type="term" value="P:iron ion transport"/>
    <property type="evidence" value="ECO:0007669"/>
    <property type="project" value="TreeGrafter"/>
</dbReference>
<evidence type="ECO:0000256" key="4">
    <source>
        <dbReference type="ARBA" id="ARBA00023008"/>
    </source>
</evidence>
<comment type="caution">
    <text evidence="9">The sequence shown here is derived from an EMBL/GenBank/DDBJ whole genome shotgun (WGS) entry which is preliminary data.</text>
</comment>
<dbReference type="Pfam" id="PF07732">
    <property type="entry name" value="Cu-oxidase_3"/>
    <property type="match status" value="1"/>
</dbReference>
<keyword evidence="10" id="KW-1185">Reference proteome</keyword>
<evidence type="ECO:0000313" key="10">
    <source>
        <dbReference type="Proteomes" id="UP001107558"/>
    </source>
</evidence>
<dbReference type="InterPro" id="IPR008972">
    <property type="entry name" value="Cupredoxin"/>
</dbReference>
<keyword evidence="4" id="KW-0186">Copper</keyword>
<dbReference type="SUPFAM" id="SSF49503">
    <property type="entry name" value="Cupredoxins"/>
    <property type="match status" value="3"/>
</dbReference>
<feature type="signal peptide" evidence="5">
    <location>
        <begin position="1"/>
        <end position="23"/>
    </location>
</feature>
<dbReference type="CDD" id="cd13858">
    <property type="entry name" value="CuRO_1_tcLCC2_insect_like"/>
    <property type="match status" value="1"/>
</dbReference>
<evidence type="ECO:0000313" key="9">
    <source>
        <dbReference type="EMBL" id="KAG5677062.1"/>
    </source>
</evidence>
<dbReference type="PANTHER" id="PTHR11709">
    <property type="entry name" value="MULTI-COPPER OXIDASE"/>
    <property type="match status" value="1"/>
</dbReference>
<dbReference type="InterPro" id="IPR011707">
    <property type="entry name" value="Cu-oxidase-like_N"/>
</dbReference>
<dbReference type="Proteomes" id="UP001107558">
    <property type="component" value="Chromosome 2"/>
</dbReference>
<dbReference type="PROSITE" id="PS00079">
    <property type="entry name" value="MULTICOPPER_OXIDASE1"/>
    <property type="match status" value="1"/>
</dbReference>
<evidence type="ECO:0000256" key="3">
    <source>
        <dbReference type="ARBA" id="ARBA00023002"/>
    </source>
</evidence>
<dbReference type="PROSITE" id="PS00080">
    <property type="entry name" value="MULTICOPPER_OXIDASE2"/>
    <property type="match status" value="1"/>
</dbReference>
<dbReference type="CDD" id="cd13884">
    <property type="entry name" value="CuRO_2_tcLCC_insect_like"/>
    <property type="match status" value="1"/>
</dbReference>
<evidence type="ECO:0000256" key="1">
    <source>
        <dbReference type="ARBA" id="ARBA00010609"/>
    </source>
</evidence>
<feature type="domain" description="Plastocyanin-like" evidence="6">
    <location>
        <begin position="204"/>
        <end position="335"/>
    </location>
</feature>
<proteinExistence type="inferred from homology"/>
<accession>A0A9J6C635</accession>
<dbReference type="EMBL" id="JADBJN010000002">
    <property type="protein sequence ID" value="KAG5677062.1"/>
    <property type="molecule type" value="Genomic_DNA"/>
</dbReference>
<gene>
    <name evidence="9" type="ORF">PVAND_006846</name>
</gene>
<dbReference type="InterPro" id="IPR011706">
    <property type="entry name" value="Cu-oxidase_C"/>
</dbReference>
<dbReference type="FunFam" id="2.60.40.420:FF:000031">
    <property type="entry name" value="Laccase-2 isoform A"/>
    <property type="match status" value="1"/>
</dbReference>
<dbReference type="OrthoDB" id="2121828at2759"/>
<feature type="chain" id="PRO_5039950459" evidence="5">
    <location>
        <begin position="24"/>
        <end position="648"/>
    </location>
</feature>
<sequence length="648" mass="73307">MIKITFTFIVIFCELITIETVDLSQFNGDDCYRDCTNSAPRICYYKWLLEHFHTMGPACGQCGKVNGSISDCFLPQCITADGLQRGVMSINRQIPGPPIHVCQNDQIVVDITNGMGGSAATIHWHGLHQRETPYMDGVPFVTQCPIDFATTFRYSFKATEPGTQFYHSHTGHHKVNGHYGGLVIRRPKSDDPNSNLYDYDLKEHLIVASDWMNNLGEFFTPGLPANKENLRPTNFLVNGRGNVIDRNQCRPKTATPLAFFRVRSGQRYRFRFVNAMSHNCPVILEIEGHSMQIIASDSYDLQPVTIDSLVSTSGERYDFVLNANQKIGSSFWIRLVGVGMCEGFKIEQFAVLAYAPSSVSDLILSFPQRRFPKFAEPFVQNERRFLNHPNATCSDSSIDKKSLCITDLSSYDTEPSITDVIPDHRFILGFDLNIGPISERIPLNNFEPFMSISEDIVAIGTVNNITFTFPSFSLLTQPDDVDESLFCDENNRPERCDDMRICSCVHRIKVELGSIVELVIVDEAEAVSQLNHPFHLHGYRLYVTGMGQHPDGIPMTVNLAKQMIKQRTLRKSLNNMHPIKDTISIPSRGYTIFRFKADNPGWWILHCHFEWHVNVGMGFLLQVGETSEMVKAPENFPKCNSYTPDVEL</sequence>
<dbReference type="GO" id="GO:0016491">
    <property type="term" value="F:oxidoreductase activity"/>
    <property type="evidence" value="ECO:0007669"/>
    <property type="project" value="UniProtKB-KW"/>
</dbReference>
<evidence type="ECO:0000259" key="8">
    <source>
        <dbReference type="Pfam" id="PF07732"/>
    </source>
</evidence>
<name>A0A9J6C635_POLVA</name>
<dbReference type="CDD" id="cd13905">
    <property type="entry name" value="CuRO_3_tcLLC2_insect_like"/>
    <property type="match status" value="1"/>
</dbReference>
<dbReference type="PANTHER" id="PTHR11709:SF394">
    <property type="entry name" value="FI03373P-RELATED"/>
    <property type="match status" value="1"/>
</dbReference>
<dbReference type="Pfam" id="PF00394">
    <property type="entry name" value="Cu-oxidase"/>
    <property type="match status" value="1"/>
</dbReference>